<gene>
    <name evidence="2" type="ORF">J4215_03590</name>
</gene>
<sequence length="131" mass="14361">MEMPIAIVITLFVGIAVALLVINFSSGIINQGNVQLKQFSLACEKDMDFFVDISSISPSEVANLADLCYQNNLGKYEGDRLCYILHGPIEGNPIQDINPENLDPALTDLSNPGKSLYVFFSEKTQKVFVTG</sequence>
<protein>
    <submittedName>
        <fullName evidence="2">Uncharacterized protein</fullName>
    </submittedName>
</protein>
<dbReference type="AlphaFoldDB" id="A0A8T4LA93"/>
<keyword evidence="1" id="KW-1133">Transmembrane helix</keyword>
<reference evidence="2" key="2">
    <citation type="submission" date="2021-05" db="EMBL/GenBank/DDBJ databases">
        <title>Protein family content uncovers lineage relationships and bacterial pathway maintenance mechanisms in DPANN archaea.</title>
        <authorList>
            <person name="Castelle C.J."/>
            <person name="Meheust R."/>
            <person name="Jaffe A.L."/>
            <person name="Seitz K."/>
            <person name="Gong X."/>
            <person name="Baker B.J."/>
            <person name="Banfield J.F."/>
        </authorList>
    </citation>
    <scope>NUCLEOTIDE SEQUENCE</scope>
    <source>
        <strain evidence="2">RIFCSPLOWO2_01_FULL_AR10_48_17</strain>
    </source>
</reference>
<proteinExistence type="predicted"/>
<dbReference type="EMBL" id="JAGVWC010000010">
    <property type="protein sequence ID" value="MBS3061640.1"/>
    <property type="molecule type" value="Genomic_DNA"/>
</dbReference>
<dbReference type="Proteomes" id="UP000675968">
    <property type="component" value="Unassembled WGS sequence"/>
</dbReference>
<organism evidence="2 3">
    <name type="scientific">Candidatus Iainarchaeum sp</name>
    <dbReference type="NCBI Taxonomy" id="3101447"/>
    <lineage>
        <taxon>Archaea</taxon>
        <taxon>Candidatus Iainarchaeota</taxon>
        <taxon>Candidatus Iainarchaeia</taxon>
        <taxon>Candidatus Iainarchaeales</taxon>
        <taxon>Candidatus Iainarchaeaceae</taxon>
        <taxon>Candidatus Iainarchaeum</taxon>
    </lineage>
</organism>
<keyword evidence="1" id="KW-0472">Membrane</keyword>
<evidence type="ECO:0000313" key="3">
    <source>
        <dbReference type="Proteomes" id="UP000675968"/>
    </source>
</evidence>
<keyword evidence="1" id="KW-0812">Transmembrane</keyword>
<accession>A0A8T4LA93</accession>
<name>A0A8T4LA93_9ARCH</name>
<feature type="transmembrane region" description="Helical" evidence="1">
    <location>
        <begin position="6"/>
        <end position="29"/>
    </location>
</feature>
<reference evidence="2" key="1">
    <citation type="submission" date="2021-03" db="EMBL/GenBank/DDBJ databases">
        <authorList>
            <person name="Jaffe A."/>
        </authorList>
    </citation>
    <scope>NUCLEOTIDE SEQUENCE</scope>
    <source>
        <strain evidence="2">RIFCSPLOWO2_01_FULL_AR10_48_17</strain>
    </source>
</reference>
<evidence type="ECO:0000313" key="2">
    <source>
        <dbReference type="EMBL" id="MBS3061640.1"/>
    </source>
</evidence>
<evidence type="ECO:0000256" key="1">
    <source>
        <dbReference type="SAM" id="Phobius"/>
    </source>
</evidence>
<comment type="caution">
    <text evidence="2">The sequence shown here is derived from an EMBL/GenBank/DDBJ whole genome shotgun (WGS) entry which is preliminary data.</text>
</comment>